<dbReference type="Gene3D" id="3.40.640.10">
    <property type="entry name" value="Type I PLP-dependent aspartate aminotransferase-like (Major domain)"/>
    <property type="match status" value="1"/>
</dbReference>
<feature type="region of interest" description="Disordered" evidence="7">
    <location>
        <begin position="1"/>
        <end position="28"/>
    </location>
</feature>
<dbReference type="EMBL" id="AP027144">
    <property type="protein sequence ID" value="BDV36402.1"/>
    <property type="molecule type" value="Genomic_DNA"/>
</dbReference>
<dbReference type="InterPro" id="IPR015424">
    <property type="entry name" value="PyrdxlP-dep_Trfase"/>
</dbReference>
<dbReference type="NCBIfam" id="TIGR00709">
    <property type="entry name" value="dat"/>
    <property type="match status" value="1"/>
</dbReference>
<dbReference type="CDD" id="cd00610">
    <property type="entry name" value="OAT_like"/>
    <property type="match status" value="1"/>
</dbReference>
<dbReference type="GO" id="GO:0008483">
    <property type="term" value="F:transaminase activity"/>
    <property type="evidence" value="ECO:0007669"/>
    <property type="project" value="UniProtKB-KW"/>
</dbReference>
<dbReference type="SUPFAM" id="SSF53383">
    <property type="entry name" value="PLP-dependent transferases"/>
    <property type="match status" value="1"/>
</dbReference>
<gene>
    <name evidence="8" type="primary">pvdH</name>
    <name evidence="8" type="ORF">SS37A_39320</name>
</gene>
<sequence>MAEGAQTLAGGDAPRSGDLKSTFNPQGVQAGSIDELDRDLQIGADKAQFPLYSSFGNDLLTRQAEIESNARTYPRKIPLALKRGRGIYVEDTEGRTFIDCLAGAGALALGHSHPVVIEAIQSALAEEPPLQILDLPTPLKDRFTRELFDSLPAAFQENYKIQFCGPSGADAVEAALKLVKTATGRRGLVSFSGAYHGMTHATLSLTGEPTPRRAVGGLGAEVQFLPFPSEYRCPFGIGGEASAAISARYIETLFDDPNSGVLTPAGMIIEVIQGEGGVIAAPDGWLRQLRDITKARGIPLIVDEVQTGLGRTGRLYAFEHAGIEPDVVVLSKAIGGGLPLSVVVYHRDLDQWKSGAHAGTFRGNQLAFATGAATISYVRQNSLDSHAAKMGERLMAGLRVIAEEHPCIGDVRGRGLMVGVEIVDGDATNAPAPDPAPTLAKTIQHECLRRGLILELGGRFGAVVRFLPPLIIAQDEIDAILERFGASVVAARRQ</sequence>
<dbReference type="InterPro" id="IPR004637">
    <property type="entry name" value="Dat"/>
</dbReference>
<proteinExistence type="inferred from homology"/>
<evidence type="ECO:0000256" key="3">
    <source>
        <dbReference type="ARBA" id="ARBA00022576"/>
    </source>
</evidence>
<evidence type="ECO:0000256" key="4">
    <source>
        <dbReference type="ARBA" id="ARBA00022679"/>
    </source>
</evidence>
<evidence type="ECO:0000313" key="9">
    <source>
        <dbReference type="Proteomes" id="UP001317629"/>
    </source>
</evidence>
<evidence type="ECO:0000256" key="1">
    <source>
        <dbReference type="ARBA" id="ARBA00001933"/>
    </source>
</evidence>
<dbReference type="PANTHER" id="PTHR43552:SF1">
    <property type="entry name" value="DIAMINOBUTYRATE--2-OXOGLUTARATE AMINOTRANSFERASE"/>
    <property type="match status" value="1"/>
</dbReference>
<dbReference type="InterPro" id="IPR049704">
    <property type="entry name" value="Aminotrans_3_PPA_site"/>
</dbReference>
<evidence type="ECO:0000256" key="5">
    <source>
        <dbReference type="ARBA" id="ARBA00022898"/>
    </source>
</evidence>
<dbReference type="Gene3D" id="3.90.1150.10">
    <property type="entry name" value="Aspartate Aminotransferase, domain 1"/>
    <property type="match status" value="1"/>
</dbReference>
<reference evidence="8 9" key="1">
    <citation type="journal article" date="2023" name="Int. J. Syst. Evol. Microbiol.">
        <title>Methylocystis iwaonis sp. nov., a type II methane-oxidizing bacterium from surface soil of a rice paddy field in Japan, and emended description of the genus Methylocystis (ex Whittenbury et al. 1970) Bowman et al. 1993.</title>
        <authorList>
            <person name="Kaise H."/>
            <person name="Sawadogo J.B."/>
            <person name="Alam M.S."/>
            <person name="Ueno C."/>
            <person name="Dianou D."/>
            <person name="Shinjo R."/>
            <person name="Asakawa S."/>
        </authorList>
    </citation>
    <scope>NUCLEOTIDE SEQUENCE [LARGE SCALE GENOMIC DNA]</scope>
    <source>
        <strain evidence="8 9">SS37A-Re</strain>
    </source>
</reference>
<protein>
    <submittedName>
        <fullName evidence="8">Diaminobutyrate--2-oxoglutarate aminotransferase</fullName>
    </submittedName>
</protein>
<feature type="compositionally biased region" description="Polar residues" evidence="7">
    <location>
        <begin position="19"/>
        <end position="28"/>
    </location>
</feature>
<dbReference type="NCBIfam" id="NF005393">
    <property type="entry name" value="PRK06938.1"/>
    <property type="match status" value="1"/>
</dbReference>
<dbReference type="InterPro" id="IPR015421">
    <property type="entry name" value="PyrdxlP-dep_Trfase_major"/>
</dbReference>
<organism evidence="8 9">
    <name type="scientific">Methylocystis iwaonis</name>
    <dbReference type="NCBI Taxonomy" id="2885079"/>
    <lineage>
        <taxon>Bacteria</taxon>
        <taxon>Pseudomonadati</taxon>
        <taxon>Pseudomonadota</taxon>
        <taxon>Alphaproteobacteria</taxon>
        <taxon>Hyphomicrobiales</taxon>
        <taxon>Methylocystaceae</taxon>
        <taxon>Methylocystis</taxon>
    </lineage>
</organism>
<keyword evidence="4" id="KW-0808">Transferase</keyword>
<keyword evidence="9" id="KW-1185">Reference proteome</keyword>
<comment type="similarity">
    <text evidence="2 6">Belongs to the class-III pyridoxal-phosphate-dependent aminotransferase family.</text>
</comment>
<dbReference type="InterPro" id="IPR015422">
    <property type="entry name" value="PyrdxlP-dep_Trfase_small"/>
</dbReference>
<geneLocation type="plasmid" evidence="8 9">
    <name>pSS37A-Re-2</name>
</geneLocation>
<keyword evidence="3 8" id="KW-0032">Aminotransferase</keyword>
<evidence type="ECO:0000256" key="2">
    <source>
        <dbReference type="ARBA" id="ARBA00008954"/>
    </source>
</evidence>
<dbReference type="Pfam" id="PF00202">
    <property type="entry name" value="Aminotran_3"/>
    <property type="match status" value="1"/>
</dbReference>
<dbReference type="InterPro" id="IPR005814">
    <property type="entry name" value="Aminotrans_3"/>
</dbReference>
<dbReference type="RefSeq" id="WP_281932693.1">
    <property type="nucleotide sequence ID" value="NZ_AP027144.1"/>
</dbReference>
<accession>A0ABN6VN05</accession>
<dbReference type="Proteomes" id="UP001317629">
    <property type="component" value="Plasmid pSS37A-Re-2"/>
</dbReference>
<name>A0ABN6VN05_9HYPH</name>
<dbReference type="PANTHER" id="PTHR43552">
    <property type="entry name" value="DIAMINOBUTYRATE--2-OXOGLUTARATE AMINOTRANSFERASE"/>
    <property type="match status" value="1"/>
</dbReference>
<evidence type="ECO:0000256" key="6">
    <source>
        <dbReference type="RuleBase" id="RU003560"/>
    </source>
</evidence>
<dbReference type="PIRSF" id="PIRSF000521">
    <property type="entry name" value="Transaminase_4ab_Lys_Orn"/>
    <property type="match status" value="1"/>
</dbReference>
<evidence type="ECO:0000313" key="8">
    <source>
        <dbReference type="EMBL" id="BDV36402.1"/>
    </source>
</evidence>
<keyword evidence="5 6" id="KW-0663">Pyridoxal phosphate</keyword>
<comment type="cofactor">
    <cofactor evidence="1">
        <name>pyridoxal 5'-phosphate</name>
        <dbReference type="ChEBI" id="CHEBI:597326"/>
    </cofactor>
</comment>
<dbReference type="PROSITE" id="PS00600">
    <property type="entry name" value="AA_TRANSFER_CLASS_3"/>
    <property type="match status" value="1"/>
</dbReference>
<keyword evidence="8" id="KW-0614">Plasmid</keyword>
<evidence type="ECO:0000256" key="7">
    <source>
        <dbReference type="SAM" id="MobiDB-lite"/>
    </source>
</evidence>